<gene>
    <name evidence="1" type="ORF">CQW23_31786</name>
</gene>
<keyword evidence="2" id="KW-1185">Reference proteome</keyword>
<dbReference type="Proteomes" id="UP000224567">
    <property type="component" value="Unassembled WGS sequence"/>
</dbReference>
<dbReference type="InterPro" id="IPR029058">
    <property type="entry name" value="AB_hydrolase_fold"/>
</dbReference>
<dbReference type="GO" id="GO:0080124">
    <property type="term" value="F:pheophytinase activity"/>
    <property type="evidence" value="ECO:0007669"/>
    <property type="project" value="InterPro"/>
</dbReference>
<dbReference type="EMBL" id="MLFT02000202">
    <property type="protein sequence ID" value="PHT28612.1"/>
    <property type="molecule type" value="Genomic_DNA"/>
</dbReference>
<organism evidence="1 2">
    <name type="scientific">Capsicum baccatum</name>
    <name type="common">Peruvian pepper</name>
    <dbReference type="NCBI Taxonomy" id="33114"/>
    <lineage>
        <taxon>Eukaryota</taxon>
        <taxon>Viridiplantae</taxon>
        <taxon>Streptophyta</taxon>
        <taxon>Embryophyta</taxon>
        <taxon>Tracheophyta</taxon>
        <taxon>Spermatophyta</taxon>
        <taxon>Magnoliopsida</taxon>
        <taxon>eudicotyledons</taxon>
        <taxon>Gunneridae</taxon>
        <taxon>Pentapetalae</taxon>
        <taxon>asterids</taxon>
        <taxon>lamiids</taxon>
        <taxon>Solanales</taxon>
        <taxon>Solanaceae</taxon>
        <taxon>Solanoideae</taxon>
        <taxon>Capsiceae</taxon>
        <taxon>Capsicum</taxon>
    </lineage>
</organism>
<reference evidence="2" key="2">
    <citation type="journal article" date="2017" name="J. Anim. Genet.">
        <title>Multiple reference genome sequences of hot pepper reveal the massive evolution of plant disease resistance genes by retroduplication.</title>
        <authorList>
            <person name="Kim S."/>
            <person name="Park J."/>
            <person name="Yeom S.-I."/>
            <person name="Kim Y.-M."/>
            <person name="Seo E."/>
            <person name="Kim K.-T."/>
            <person name="Kim M.-S."/>
            <person name="Lee J.M."/>
            <person name="Cheong K."/>
            <person name="Shin H.-S."/>
            <person name="Kim S.-B."/>
            <person name="Han K."/>
            <person name="Lee J."/>
            <person name="Park M."/>
            <person name="Lee H.-A."/>
            <person name="Lee H.-Y."/>
            <person name="Lee Y."/>
            <person name="Oh S."/>
            <person name="Lee J.H."/>
            <person name="Choi E."/>
            <person name="Choi E."/>
            <person name="Lee S.E."/>
            <person name="Jeon J."/>
            <person name="Kim H."/>
            <person name="Choi G."/>
            <person name="Song H."/>
            <person name="Lee J."/>
            <person name="Lee S.-C."/>
            <person name="Kwon J.-K."/>
            <person name="Lee H.-Y."/>
            <person name="Koo N."/>
            <person name="Hong Y."/>
            <person name="Kim R.W."/>
            <person name="Kang W.-H."/>
            <person name="Huh J.H."/>
            <person name="Kang B.-C."/>
            <person name="Yang T.-J."/>
            <person name="Lee Y.-H."/>
            <person name="Bennetzen J.L."/>
            <person name="Choi D."/>
        </authorList>
    </citation>
    <scope>NUCLEOTIDE SEQUENCE [LARGE SCALE GENOMIC DNA]</scope>
    <source>
        <strain evidence="2">cv. PBC81</strain>
    </source>
</reference>
<dbReference type="AlphaFoldDB" id="A0A2G2V6I4"/>
<evidence type="ECO:0000313" key="2">
    <source>
        <dbReference type="Proteomes" id="UP000224567"/>
    </source>
</evidence>
<protein>
    <submittedName>
        <fullName evidence="1">Pheophytinase, chloroplastic</fullName>
    </submittedName>
</protein>
<proteinExistence type="predicted"/>
<dbReference type="GO" id="GO:0009507">
    <property type="term" value="C:chloroplast"/>
    <property type="evidence" value="ECO:0007669"/>
    <property type="project" value="TreeGrafter"/>
</dbReference>
<dbReference type="PANTHER" id="PTHR47280:SF1">
    <property type="entry name" value="PHEOPHYTINASE, CHLOROPLASTIC"/>
    <property type="match status" value="1"/>
</dbReference>
<dbReference type="InterPro" id="IPR044211">
    <property type="entry name" value="PPH_chloroplastic"/>
</dbReference>
<name>A0A2G2V6I4_CAPBA</name>
<dbReference type="STRING" id="33114.A0A2G2V6I4"/>
<evidence type="ECO:0000313" key="1">
    <source>
        <dbReference type="EMBL" id="PHT28612.1"/>
    </source>
</evidence>
<dbReference type="SUPFAM" id="SSF53474">
    <property type="entry name" value="alpha/beta-Hydrolases"/>
    <property type="match status" value="1"/>
</dbReference>
<sequence>MGNVVENLKTNKDKLKSKAISQQHNYKNAELCRPEDIKNPELKGDVGILHKTHNLYQSTAADQFSINKPNRSQIFCHINVLKEFENFDSSVLNKSYSSYVVDGKEGNPDETGAGSSAPKVIIPGLLDECKGDYVAPISSCYWEWKPKLNVHYEKSGCQNVNSPSMLFLPGFGVGSFHYEKQLKDLGRDHRIWAIDFLGEGKSLPCEDLTSPSKELPDGDHPMWGFGDEAEPWAKELVYSIDLWKEQVHCFIEESSELKRIGIDLLVIRSGAPLL</sequence>
<dbReference type="OrthoDB" id="1320885at2759"/>
<dbReference type="Gene3D" id="3.40.50.1820">
    <property type="entry name" value="alpha/beta hydrolase"/>
    <property type="match status" value="1"/>
</dbReference>
<dbReference type="PANTHER" id="PTHR47280">
    <property type="entry name" value="PHEOPHYTINASE, CHLOROPLASTIC"/>
    <property type="match status" value="1"/>
</dbReference>
<accession>A0A2G2V6I4</accession>
<dbReference type="GO" id="GO:0015996">
    <property type="term" value="P:chlorophyll catabolic process"/>
    <property type="evidence" value="ECO:0007669"/>
    <property type="project" value="InterPro"/>
</dbReference>
<reference evidence="1 2" key="1">
    <citation type="journal article" date="2017" name="Genome Biol.">
        <title>New reference genome sequences of hot pepper reveal the massive evolution of plant disease-resistance genes by retroduplication.</title>
        <authorList>
            <person name="Kim S."/>
            <person name="Park J."/>
            <person name="Yeom S.I."/>
            <person name="Kim Y.M."/>
            <person name="Seo E."/>
            <person name="Kim K.T."/>
            <person name="Kim M.S."/>
            <person name="Lee J.M."/>
            <person name="Cheong K."/>
            <person name="Shin H.S."/>
            <person name="Kim S.B."/>
            <person name="Han K."/>
            <person name="Lee J."/>
            <person name="Park M."/>
            <person name="Lee H.A."/>
            <person name="Lee H.Y."/>
            <person name="Lee Y."/>
            <person name="Oh S."/>
            <person name="Lee J.H."/>
            <person name="Choi E."/>
            <person name="Choi E."/>
            <person name="Lee S.E."/>
            <person name="Jeon J."/>
            <person name="Kim H."/>
            <person name="Choi G."/>
            <person name="Song H."/>
            <person name="Lee J."/>
            <person name="Lee S.C."/>
            <person name="Kwon J.K."/>
            <person name="Lee H.Y."/>
            <person name="Koo N."/>
            <person name="Hong Y."/>
            <person name="Kim R.W."/>
            <person name="Kang W.H."/>
            <person name="Huh J.H."/>
            <person name="Kang B.C."/>
            <person name="Yang T.J."/>
            <person name="Lee Y.H."/>
            <person name="Bennetzen J.L."/>
            <person name="Choi D."/>
        </authorList>
    </citation>
    <scope>NUCLEOTIDE SEQUENCE [LARGE SCALE GENOMIC DNA]</scope>
    <source>
        <strain evidence="2">cv. PBC81</strain>
    </source>
</reference>
<comment type="caution">
    <text evidence="1">The sequence shown here is derived from an EMBL/GenBank/DDBJ whole genome shotgun (WGS) entry which is preliminary data.</text>
</comment>